<proteinExistence type="predicted"/>
<dbReference type="InterPro" id="IPR046492">
    <property type="entry name" value="DUF6585"/>
</dbReference>
<keyword evidence="1" id="KW-1133">Transmembrane helix</keyword>
<name>A0A9W6PBJ8_9ACTN</name>
<protein>
    <submittedName>
        <fullName evidence="2">Uncharacterized protein</fullName>
    </submittedName>
</protein>
<comment type="caution">
    <text evidence="2">The sequence shown here is derived from an EMBL/GenBank/DDBJ whole genome shotgun (WGS) entry which is preliminary data.</text>
</comment>
<dbReference type="EMBL" id="BSRX01000001">
    <property type="protein sequence ID" value="GLW51994.1"/>
    <property type="molecule type" value="Genomic_DNA"/>
</dbReference>
<sequence length="247" mass="27583">MPRTARPAPLPPLPPAVAELAAQHELGALTATFKPQKFGVLLKVSFYVTLAVLLFLFVVPAVVFYYVSLRRTPDFNPRQAAKRLHLFEHGMVVDHEKGPGRTVVRWDEVRLYEEQTQNVINGVPGPVMYTYVLRTPTASAVVTQFYQHPRSWSLAMQQAVLRAQGDRAQRAFLAGEVLDFGEFDLSTAGITHRKQLLPWERLAEVELRGGAVFLQQTGEPAPWGRAAVKSVPNLHLFLALVDAHRAD</sequence>
<evidence type="ECO:0000256" key="1">
    <source>
        <dbReference type="SAM" id="Phobius"/>
    </source>
</evidence>
<organism evidence="2 3">
    <name type="scientific">Kitasatospora phosalacinea</name>
    <dbReference type="NCBI Taxonomy" id="2065"/>
    <lineage>
        <taxon>Bacteria</taxon>
        <taxon>Bacillati</taxon>
        <taxon>Actinomycetota</taxon>
        <taxon>Actinomycetes</taxon>
        <taxon>Kitasatosporales</taxon>
        <taxon>Streptomycetaceae</taxon>
        <taxon>Kitasatospora</taxon>
    </lineage>
</organism>
<dbReference type="Proteomes" id="UP001165143">
    <property type="component" value="Unassembled WGS sequence"/>
</dbReference>
<gene>
    <name evidence="2" type="ORF">Kpho01_00050</name>
</gene>
<dbReference type="Pfam" id="PF20226">
    <property type="entry name" value="DUF6585"/>
    <property type="match status" value="1"/>
</dbReference>
<accession>A0A9W6PBJ8</accession>
<keyword evidence="1" id="KW-0472">Membrane</keyword>
<keyword evidence="1" id="KW-0812">Transmembrane</keyword>
<reference evidence="2" key="1">
    <citation type="submission" date="2023-02" db="EMBL/GenBank/DDBJ databases">
        <title>Kitasatospora phosalacinea NBRC 14362.</title>
        <authorList>
            <person name="Ichikawa N."/>
            <person name="Sato H."/>
            <person name="Tonouchi N."/>
        </authorList>
    </citation>
    <scope>NUCLEOTIDE SEQUENCE</scope>
    <source>
        <strain evidence="2">NBRC 14362</strain>
    </source>
</reference>
<feature type="transmembrane region" description="Helical" evidence="1">
    <location>
        <begin position="44"/>
        <end position="67"/>
    </location>
</feature>
<dbReference type="AlphaFoldDB" id="A0A9W6PBJ8"/>
<dbReference type="RefSeq" id="WP_033255368.1">
    <property type="nucleotide sequence ID" value="NZ_BSRX01000001.1"/>
</dbReference>
<evidence type="ECO:0000313" key="3">
    <source>
        <dbReference type="Proteomes" id="UP001165143"/>
    </source>
</evidence>
<evidence type="ECO:0000313" key="2">
    <source>
        <dbReference type="EMBL" id="GLW51994.1"/>
    </source>
</evidence>
<dbReference type="OrthoDB" id="4832786at2"/>